<dbReference type="PANTHER" id="PTHR31956:SF8">
    <property type="entry name" value="ACID PHOSPHATASE PHOA (AFU_ORTHOLOGUE AFUA_1G03570)"/>
    <property type="match status" value="1"/>
</dbReference>
<dbReference type="Gene3D" id="3.40.720.10">
    <property type="entry name" value="Alkaline Phosphatase, subunit A"/>
    <property type="match status" value="1"/>
</dbReference>
<evidence type="ECO:0000256" key="2">
    <source>
        <dbReference type="SAM" id="SignalP"/>
    </source>
</evidence>
<evidence type="ECO:0000313" key="3">
    <source>
        <dbReference type="EMBL" id="PLP97637.1"/>
    </source>
</evidence>
<feature type="chain" id="PRO_5014976001" evidence="2">
    <location>
        <begin position="24"/>
        <end position="435"/>
    </location>
</feature>
<feature type="signal peptide" evidence="2">
    <location>
        <begin position="1"/>
        <end position="23"/>
    </location>
</feature>
<dbReference type="STRING" id="82633.GCA_000974605_04889"/>
<protein>
    <submittedName>
        <fullName evidence="3">Phosphoesterase</fullName>
    </submittedName>
</protein>
<dbReference type="AlphaFoldDB" id="A0A2N5C629"/>
<dbReference type="InterPro" id="IPR017850">
    <property type="entry name" value="Alkaline_phosphatase_core_sf"/>
</dbReference>
<dbReference type="RefSeq" id="WP_101684349.1">
    <property type="nucleotide sequence ID" value="NZ_PJRP01000016.1"/>
</dbReference>
<sequence>MFKHPRSRWLAALVAAGAALAVAGCGSDDSKSAATTTPAVTTPAPKTIQSVRHVFVITLENENYATTFADTSKAPYLSKTLVSQGAHLQQYFGTTHVSLGNYIAMISGQSVTADTQMDCMVYKDFTLSGMGDHGQAIGTGCVYPASVKTLPDQLKSANLTWRGYMEDMGNDPSRESAACGHPTLNTTDGTQSAQAATAGGLPADQYATRHNPFMYFHSITDSPDCATNVVNLTKLTDDLKSIDATPNFTFITPNLCNDGHDGGSASSKCVNGDPGGLESADAFLKKWVPLIMASPAYQQDGLIIINFDESSYATQALDTSTTPPSLTMTFSGNTCCGQQAGPNVPASTFPVTQSFPASVSHYPYDINLVTQSYGGDRTGAVLLSPFIKPGTVSTTAYNHYAMLKTLEDIFGIKEYLGYASQEGLVPFGADIFTNL</sequence>
<dbReference type="InterPro" id="IPR007312">
    <property type="entry name" value="Phosphoesterase"/>
</dbReference>
<dbReference type="PROSITE" id="PS51257">
    <property type="entry name" value="PROKAR_LIPOPROTEIN"/>
    <property type="match status" value="1"/>
</dbReference>
<comment type="caution">
    <text evidence="3">The sequence shown here is derived from an EMBL/GenBank/DDBJ whole genome shotgun (WGS) entry which is preliminary data.</text>
</comment>
<proteinExistence type="predicted"/>
<dbReference type="EMBL" id="PJRP01000016">
    <property type="protein sequence ID" value="PLP97637.1"/>
    <property type="molecule type" value="Genomic_DNA"/>
</dbReference>
<keyword evidence="1" id="KW-0378">Hydrolase</keyword>
<accession>A0A2N5C629</accession>
<organism evidence="3 4">
    <name type="scientific">Cupriavidus pauculus</name>
    <dbReference type="NCBI Taxonomy" id="82633"/>
    <lineage>
        <taxon>Bacteria</taxon>
        <taxon>Pseudomonadati</taxon>
        <taxon>Pseudomonadota</taxon>
        <taxon>Betaproteobacteria</taxon>
        <taxon>Burkholderiales</taxon>
        <taxon>Burkholderiaceae</taxon>
        <taxon>Cupriavidus</taxon>
    </lineage>
</organism>
<gene>
    <name evidence="3" type="ORF">CYJ10_26130</name>
</gene>
<dbReference type="Proteomes" id="UP000234341">
    <property type="component" value="Unassembled WGS sequence"/>
</dbReference>
<dbReference type="PANTHER" id="PTHR31956">
    <property type="entry name" value="NON-SPECIFIC PHOSPHOLIPASE C4-RELATED"/>
    <property type="match status" value="1"/>
</dbReference>
<reference evidence="3 4" key="1">
    <citation type="submission" date="2017-12" db="EMBL/GenBank/DDBJ databases">
        <title>Genome sequence of the active heterotrophic nitrifier-denitrifier, Cupriavidus pauculus UM1.</title>
        <authorList>
            <person name="Putonti C."/>
            <person name="Castignetti D."/>
        </authorList>
    </citation>
    <scope>NUCLEOTIDE SEQUENCE [LARGE SCALE GENOMIC DNA]</scope>
    <source>
        <strain evidence="3 4">UM1</strain>
    </source>
</reference>
<dbReference type="GO" id="GO:0009395">
    <property type="term" value="P:phospholipid catabolic process"/>
    <property type="evidence" value="ECO:0007669"/>
    <property type="project" value="TreeGrafter"/>
</dbReference>
<evidence type="ECO:0000256" key="1">
    <source>
        <dbReference type="ARBA" id="ARBA00022801"/>
    </source>
</evidence>
<evidence type="ECO:0000313" key="4">
    <source>
        <dbReference type="Proteomes" id="UP000234341"/>
    </source>
</evidence>
<keyword evidence="2" id="KW-0732">Signal</keyword>
<dbReference type="OrthoDB" id="9770871at2"/>
<dbReference type="GO" id="GO:0016788">
    <property type="term" value="F:hydrolase activity, acting on ester bonds"/>
    <property type="evidence" value="ECO:0007669"/>
    <property type="project" value="InterPro"/>
</dbReference>
<dbReference type="Pfam" id="PF04185">
    <property type="entry name" value="Phosphoesterase"/>
    <property type="match status" value="1"/>
</dbReference>
<name>A0A2N5C629_9BURK</name>